<evidence type="ECO:0000313" key="2">
    <source>
        <dbReference type="Proteomes" id="UP000054928"/>
    </source>
</evidence>
<dbReference type="EMBL" id="CCYD01000041">
    <property type="protein sequence ID" value="CEG35391.1"/>
    <property type="molecule type" value="Genomic_DNA"/>
</dbReference>
<dbReference type="RefSeq" id="XP_024571760.1">
    <property type="nucleotide sequence ID" value="XM_024723659.1"/>
</dbReference>
<reference evidence="2" key="1">
    <citation type="submission" date="2014-09" db="EMBL/GenBank/DDBJ databases">
        <authorList>
            <person name="Sharma Rahul"/>
            <person name="Thines Marco"/>
        </authorList>
    </citation>
    <scope>NUCLEOTIDE SEQUENCE [LARGE SCALE GENOMIC DNA]</scope>
</reference>
<sequence>MDIVAVNRWLQLASIEDNESEAMAISCVELILAETNVYYRQKCFAQKLFNYASSHFQEDIFDAVFAAAAQADQSVDNTRFQCELQPAINDADRHAVRSLPFKSPEKPLSILSKAVTSQVSCVESSLDNKLRTRKKKIDTSEVTKTVEILQLENLDAEKLEVVEWRNNCLKSLRTSTRKTEFAKWAAVARVFSVPETRVSMDVGVITPPSLKVVESLAATPLCMKTNVDSFSSIVDISKKERLSSLGPRRVSRRASSYLVPAIKPLIGSTPYSHNIEHQQSQTADSTLHQRRLTRLSDLLSGPKSVRKLSTIQSLTDHSSSLRFDEQETESATYQIFEAAETHFNASTIPATMIVASGVMLSQDELFIKGPQRVDGPTTMSRRCFDRQQRLAADTLVASSSSSQPLSNQYLANSSLENGCCEIEGITSEPISTPQLSPIVARTHITNSSSTPLLRARSPVFNTKAGRNRNACTSSDRCGRTSVVTQRIRPNTALGAIALPLKRIPNLATATSSGVAKPMKVEHLARSQDNFLGRTSLKFVDIDGDEWIDLGPMRETSANQQPPMNVTLSVSEPVSKLSSIETSDEEQPTLKETAAVWKEKALVTSNDNFESVKSDVQDQTCENKVFSKAARSKASLMAFYRERAKEMEEKHKTIFTVPTKQHNVIESGRSAHL</sequence>
<proteinExistence type="predicted"/>
<accession>A0A0P1A5J9</accession>
<dbReference type="AlphaFoldDB" id="A0A0P1A5J9"/>
<protein>
    <submittedName>
        <fullName evidence="1">Uncharacterized protein</fullName>
    </submittedName>
</protein>
<name>A0A0P1A5J9_PLAHL</name>
<organism evidence="1 2">
    <name type="scientific">Plasmopara halstedii</name>
    <name type="common">Downy mildew of sunflower</name>
    <dbReference type="NCBI Taxonomy" id="4781"/>
    <lineage>
        <taxon>Eukaryota</taxon>
        <taxon>Sar</taxon>
        <taxon>Stramenopiles</taxon>
        <taxon>Oomycota</taxon>
        <taxon>Peronosporomycetes</taxon>
        <taxon>Peronosporales</taxon>
        <taxon>Peronosporaceae</taxon>
        <taxon>Plasmopara</taxon>
    </lineage>
</organism>
<dbReference type="OrthoDB" id="168457at2759"/>
<keyword evidence="2" id="KW-1185">Reference proteome</keyword>
<evidence type="ECO:0000313" key="1">
    <source>
        <dbReference type="EMBL" id="CEG35391.1"/>
    </source>
</evidence>
<dbReference type="GeneID" id="36404568"/>
<dbReference type="Proteomes" id="UP000054928">
    <property type="component" value="Unassembled WGS sequence"/>
</dbReference>